<dbReference type="RefSeq" id="WP_353567735.1">
    <property type="nucleotide sequence ID" value="NZ_BAABRI010000016.1"/>
</dbReference>
<feature type="transmembrane region" description="Helical" evidence="1">
    <location>
        <begin position="34"/>
        <end position="55"/>
    </location>
</feature>
<name>A0ABP9UQL0_9BACT</name>
<evidence type="ECO:0000313" key="2">
    <source>
        <dbReference type="EMBL" id="GAA5483624.1"/>
    </source>
</evidence>
<keyword evidence="1" id="KW-0812">Transmembrane</keyword>
<evidence type="ECO:0008006" key="4">
    <source>
        <dbReference type="Google" id="ProtNLM"/>
    </source>
</evidence>
<protein>
    <recommendedName>
        <fullName evidence="4">TM2 domain-containing protein</fullName>
    </recommendedName>
</protein>
<keyword evidence="1" id="KW-1133">Transmembrane helix</keyword>
<gene>
    <name evidence="2" type="ORF">Hsar01_02858</name>
</gene>
<evidence type="ECO:0000313" key="3">
    <source>
        <dbReference type="Proteomes" id="UP001476282"/>
    </source>
</evidence>
<keyword evidence="3" id="KW-1185">Reference proteome</keyword>
<accession>A0ABP9UQL0</accession>
<feature type="transmembrane region" description="Helical" evidence="1">
    <location>
        <begin position="62"/>
        <end position="82"/>
    </location>
</feature>
<organism evidence="2 3">
    <name type="scientific">Haloferula sargassicola</name>
    <dbReference type="NCBI Taxonomy" id="490096"/>
    <lineage>
        <taxon>Bacteria</taxon>
        <taxon>Pseudomonadati</taxon>
        <taxon>Verrucomicrobiota</taxon>
        <taxon>Verrucomicrobiia</taxon>
        <taxon>Verrucomicrobiales</taxon>
        <taxon>Verrucomicrobiaceae</taxon>
        <taxon>Haloferula</taxon>
    </lineage>
</organism>
<evidence type="ECO:0000256" key="1">
    <source>
        <dbReference type="SAM" id="Phobius"/>
    </source>
</evidence>
<keyword evidence="1" id="KW-0472">Membrane</keyword>
<dbReference type="EMBL" id="BAABRI010000016">
    <property type="protein sequence ID" value="GAA5483624.1"/>
    <property type="molecule type" value="Genomic_DNA"/>
</dbReference>
<sequence length="105" mass="11547">MNELLQAWRSVDRNKIALALSLVPGAGHLYKHHYAAGFGFLIGGNLLVIFIALLLGLATFGLSVVLVPVGYIAAVAASAYYAPDWHWHHTYLHPWHPAPPEDLRP</sequence>
<dbReference type="Proteomes" id="UP001476282">
    <property type="component" value="Unassembled WGS sequence"/>
</dbReference>
<comment type="caution">
    <text evidence="2">The sequence shown here is derived from an EMBL/GenBank/DDBJ whole genome shotgun (WGS) entry which is preliminary data.</text>
</comment>
<proteinExistence type="predicted"/>
<reference evidence="2 3" key="1">
    <citation type="submission" date="2024-02" db="EMBL/GenBank/DDBJ databases">
        <title>Haloferula sargassicola NBRC 104335.</title>
        <authorList>
            <person name="Ichikawa N."/>
            <person name="Katano-Makiyama Y."/>
            <person name="Hidaka K."/>
        </authorList>
    </citation>
    <scope>NUCLEOTIDE SEQUENCE [LARGE SCALE GENOMIC DNA]</scope>
    <source>
        <strain evidence="2 3">NBRC 104335</strain>
    </source>
</reference>